<keyword evidence="13" id="KW-1185">Reference proteome</keyword>
<dbReference type="InterPro" id="IPR055447">
    <property type="entry name" value="Rhabdo_glycop_CD"/>
</dbReference>
<dbReference type="Proteomes" id="UP001157423">
    <property type="component" value="Segment"/>
</dbReference>
<dbReference type="Gene3D" id="2.30.29.130">
    <property type="match status" value="1"/>
</dbReference>
<evidence type="ECO:0000256" key="6">
    <source>
        <dbReference type="ARBA" id="ARBA00022989"/>
    </source>
</evidence>
<evidence type="ECO:0000313" key="13">
    <source>
        <dbReference type="Proteomes" id="UP001157423"/>
    </source>
</evidence>
<organism evidence="12 13">
    <name type="scientific">Apis rhabdovirus 3</name>
    <dbReference type="NCBI Taxonomy" id="2873557"/>
    <lineage>
        <taxon>Viruses</taxon>
        <taxon>Riboviria</taxon>
        <taxon>Orthornavirae</taxon>
        <taxon>Negarnaviricota</taxon>
        <taxon>Haploviricotina</taxon>
        <taxon>Monjiviricetes</taxon>
        <taxon>Mononegavirales</taxon>
        <taxon>Rhabdoviridae</taxon>
        <taxon>Alpharhabdovirinae</taxon>
        <taxon>Sigmavirus</taxon>
        <taxon>Sigmavirus sichuan</taxon>
    </lineage>
</organism>
<dbReference type="GeneID" id="80544335"/>
<dbReference type="KEGG" id="vg:80544335"/>
<comment type="subcellular location">
    <subcellularLocation>
        <location evidence="1">Virion membrane</location>
        <topology evidence="1">Single-pass type I membrane protein</topology>
    </subcellularLocation>
</comment>
<dbReference type="Gene3D" id="2.30.30.640">
    <property type="match status" value="1"/>
</dbReference>
<keyword evidence="3" id="KW-0732">Signal</keyword>
<evidence type="ECO:0000313" key="12">
    <source>
        <dbReference type="EMBL" id="UCR92530.1"/>
    </source>
</evidence>
<evidence type="ECO:0000259" key="11">
    <source>
        <dbReference type="Pfam" id="PF24833"/>
    </source>
</evidence>
<evidence type="ECO:0000256" key="2">
    <source>
        <dbReference type="ARBA" id="ARBA00022692"/>
    </source>
</evidence>
<keyword evidence="6 9" id="KW-1133">Transmembrane helix</keyword>
<protein>
    <submittedName>
        <fullName evidence="12">G protein</fullName>
    </submittedName>
</protein>
<feature type="domain" description="Spike glycoprotein G central" evidence="11">
    <location>
        <begin position="284"/>
        <end position="400"/>
    </location>
</feature>
<feature type="transmembrane region" description="Helical" evidence="9">
    <location>
        <begin position="488"/>
        <end position="508"/>
    </location>
</feature>
<dbReference type="GO" id="GO:0019031">
    <property type="term" value="C:viral envelope"/>
    <property type="evidence" value="ECO:0007669"/>
    <property type="project" value="UniProtKB-KW"/>
</dbReference>
<dbReference type="InterPro" id="IPR001903">
    <property type="entry name" value="Rhabdo_glycop_FD"/>
</dbReference>
<keyword evidence="2 9" id="KW-0812">Transmembrane</keyword>
<sequence length="538" mass="60664">MKKTSGLSTIKLFCVLVLNLVSSSLAKMVLPTDFSKTPHLFDYSTIKCPLGNLHLPPTSPNQFKVKVTTSSLDSSPKIEGYLCHKTRLTTTCQTGFLGSNSISYSKTNIRILEEECKLATNRFIKNLLPTPEHSPADCVWMKNQDVDVEFITVVSHSVGFDPYSFTYLDTIFIGGESQINSSPTIYPSSWWLSSSDASKIQCLHQRVHDGIAHFPAGWQDNDKYNKGGLLWSSTFRERSFEGACALRFCNKTGIKFRNNEWAMLEYTEPKDNVKNDWVKSLNNCQNVNIKIADPFKVEEHESDSVLAILYFELCLNTVSKLTNNLIVSPREISYLSQPYPGVGPAYQITSSGVKTFLTTYAYIQELTDGESNKIGVFDNGTELEFTQWSNFSNKLHGPNGIIKSGQKILFPKLLNLRYNLEAELITGVQLTPFQEIQKQVVSKQQMLGDPDRHALPVDGTFKTEIMLTRGGQAISDIGNAVSTFWDRAFWVIILVLTFILMGLLVRIVRGLQDCCQKRRVEGNSERQARNEFELIRHV</sequence>
<dbReference type="GO" id="GO:0055036">
    <property type="term" value="C:virion membrane"/>
    <property type="evidence" value="ECO:0007669"/>
    <property type="project" value="UniProtKB-SubCell"/>
</dbReference>
<evidence type="ECO:0000256" key="7">
    <source>
        <dbReference type="ARBA" id="ARBA00023136"/>
    </source>
</evidence>
<reference evidence="12 13" key="1">
    <citation type="submission" date="2021-08" db="EMBL/GenBank/DDBJ databases">
        <authorList>
            <person name="Li N.N."/>
        </authorList>
    </citation>
    <scope>NUCLEOTIDE SEQUENCE [LARGE SCALE GENOMIC DNA]</scope>
    <source>
        <strain evidence="12">Sichuan/2019</strain>
    </source>
</reference>
<dbReference type="EMBL" id="MZ822104">
    <property type="protein sequence ID" value="UCR92530.1"/>
    <property type="molecule type" value="Viral_cRNA"/>
</dbReference>
<keyword evidence="8" id="KW-0325">Glycoprotein</keyword>
<evidence type="ECO:0000256" key="9">
    <source>
        <dbReference type="SAM" id="Phobius"/>
    </source>
</evidence>
<feature type="domain" description="Spike glycoprotein fusion" evidence="10">
    <location>
        <begin position="78"/>
        <end position="176"/>
    </location>
</feature>
<dbReference type="Pfam" id="PF24833">
    <property type="entry name" value="Rhabdo_glycop_CD"/>
    <property type="match status" value="1"/>
</dbReference>
<evidence type="ECO:0000256" key="4">
    <source>
        <dbReference type="ARBA" id="ARBA00022844"/>
    </source>
</evidence>
<keyword evidence="7 9" id="KW-0472">Membrane</keyword>
<proteinExistence type="predicted"/>
<evidence type="ECO:0000256" key="5">
    <source>
        <dbReference type="ARBA" id="ARBA00022879"/>
    </source>
</evidence>
<dbReference type="SUPFAM" id="SSF161008">
    <property type="entry name" value="Viral glycoprotein ectodomain-like"/>
    <property type="match status" value="1"/>
</dbReference>
<evidence type="ECO:0000256" key="1">
    <source>
        <dbReference type="ARBA" id="ARBA00004563"/>
    </source>
</evidence>
<evidence type="ECO:0000256" key="8">
    <source>
        <dbReference type="ARBA" id="ARBA00023180"/>
    </source>
</evidence>
<keyword evidence="5" id="KW-0261">Viral envelope protein</keyword>
<dbReference type="Pfam" id="PF00974">
    <property type="entry name" value="Rhabdo_glycop_FD"/>
    <property type="match status" value="1"/>
</dbReference>
<keyword evidence="4" id="KW-0946">Virion</keyword>
<dbReference type="RefSeq" id="YP_010805439.1">
    <property type="nucleotide sequence ID" value="NC_077149.1"/>
</dbReference>
<accession>A0A8K1J9P9</accession>
<evidence type="ECO:0000259" key="10">
    <source>
        <dbReference type="Pfam" id="PF00974"/>
    </source>
</evidence>
<evidence type="ECO:0000256" key="3">
    <source>
        <dbReference type="ARBA" id="ARBA00022729"/>
    </source>
</evidence>
<name>A0A8K1J9P9_9RHAB</name>